<reference evidence="11 12" key="1">
    <citation type="submission" date="2019-11" db="EMBL/GenBank/DDBJ databases">
        <title>Pseudmonas karstica sp. nov. and Pseudomonas spelaei sp. nov. from caves.</title>
        <authorList>
            <person name="Zeman M."/>
        </authorList>
    </citation>
    <scope>NUCLEOTIDE SEQUENCE [LARGE SCALE GENOMIC DNA]</scope>
    <source>
        <strain evidence="11 12">CCM 7891</strain>
    </source>
</reference>
<protein>
    <recommendedName>
        <fullName evidence="3">Type II secretion system protein N</fullName>
    </recommendedName>
    <alternativeName>
        <fullName evidence="10">General secretion pathway protein N</fullName>
    </alternativeName>
</protein>
<dbReference type="Proteomes" id="UP000431485">
    <property type="component" value="Unassembled WGS sequence"/>
</dbReference>
<keyword evidence="12" id="KW-1185">Reference proteome</keyword>
<dbReference type="RefSeq" id="WP_154741654.1">
    <property type="nucleotide sequence ID" value="NZ_JBHSTG010000052.1"/>
</dbReference>
<evidence type="ECO:0000256" key="9">
    <source>
        <dbReference type="ARBA" id="ARBA00023136"/>
    </source>
</evidence>
<sequence>MSRAIAWGGLVFVLTLLLELPAAFVARQLDWPPGWQPGGVSGSVWDGRATRLGVLGPVEWKVRPWAQDAQLNLGFQQRIWELSIHGWPWNWQAQLAPRAVSALPPTTFVLDGSWEGRLQVNGAGRTCRTTEGALLGHDLALLSPWMVNLGSTRVELQCRDGMRLLADLQLPAEHSFKVQADPQRQRLQVDGRVEPGAAVTPLLVQARWLQPPGQTFSKVLGK</sequence>
<dbReference type="InterPro" id="IPR022792">
    <property type="entry name" value="T2SS_protein-GspN"/>
</dbReference>
<keyword evidence="8" id="KW-0653">Protein transport</keyword>
<keyword evidence="5" id="KW-1003">Cell membrane</keyword>
<evidence type="ECO:0000256" key="4">
    <source>
        <dbReference type="ARBA" id="ARBA00022448"/>
    </source>
</evidence>
<keyword evidence="4" id="KW-0813">Transport</keyword>
<dbReference type="AlphaFoldDB" id="A0A7X2RN60"/>
<comment type="caution">
    <text evidence="11">The sequence shown here is derived from an EMBL/GenBank/DDBJ whole genome shotgun (WGS) entry which is preliminary data.</text>
</comment>
<evidence type="ECO:0000256" key="7">
    <source>
        <dbReference type="ARBA" id="ARBA00022692"/>
    </source>
</evidence>
<gene>
    <name evidence="11" type="ORF">GIR22_01885</name>
</gene>
<dbReference type="GO" id="GO:0015627">
    <property type="term" value="C:type II protein secretion system complex"/>
    <property type="evidence" value="ECO:0007669"/>
    <property type="project" value="InterPro"/>
</dbReference>
<dbReference type="EMBL" id="WLYI01000002">
    <property type="protein sequence ID" value="MTD17898.1"/>
    <property type="molecule type" value="Genomic_DNA"/>
</dbReference>
<evidence type="ECO:0000313" key="11">
    <source>
        <dbReference type="EMBL" id="MTD17898.1"/>
    </source>
</evidence>
<evidence type="ECO:0000256" key="10">
    <source>
        <dbReference type="ARBA" id="ARBA00030772"/>
    </source>
</evidence>
<evidence type="ECO:0000256" key="5">
    <source>
        <dbReference type="ARBA" id="ARBA00022475"/>
    </source>
</evidence>
<evidence type="ECO:0000256" key="3">
    <source>
        <dbReference type="ARBA" id="ARBA00021563"/>
    </source>
</evidence>
<evidence type="ECO:0000256" key="1">
    <source>
        <dbReference type="ARBA" id="ARBA00004533"/>
    </source>
</evidence>
<dbReference type="OrthoDB" id="6086865at2"/>
<evidence type="ECO:0000256" key="8">
    <source>
        <dbReference type="ARBA" id="ARBA00022927"/>
    </source>
</evidence>
<evidence type="ECO:0000256" key="2">
    <source>
        <dbReference type="ARBA" id="ARBA00007208"/>
    </source>
</evidence>
<accession>A0A7X2RN60</accession>
<name>A0A7X2RN60_9PSED</name>
<comment type="subcellular location">
    <subcellularLocation>
        <location evidence="1">Cell inner membrane</location>
    </subcellularLocation>
</comment>
<dbReference type="GO" id="GO:0015628">
    <property type="term" value="P:protein secretion by the type II secretion system"/>
    <property type="evidence" value="ECO:0007669"/>
    <property type="project" value="InterPro"/>
</dbReference>
<keyword evidence="6" id="KW-0997">Cell inner membrane</keyword>
<keyword evidence="7" id="KW-0812">Transmembrane</keyword>
<evidence type="ECO:0000313" key="12">
    <source>
        <dbReference type="Proteomes" id="UP000431485"/>
    </source>
</evidence>
<dbReference type="GO" id="GO:0005886">
    <property type="term" value="C:plasma membrane"/>
    <property type="evidence" value="ECO:0007669"/>
    <property type="project" value="UniProtKB-SubCell"/>
</dbReference>
<comment type="similarity">
    <text evidence="2">Belongs to the GSP N family.</text>
</comment>
<proteinExistence type="inferred from homology"/>
<dbReference type="Pfam" id="PF01203">
    <property type="entry name" value="T2SSN"/>
    <property type="match status" value="1"/>
</dbReference>
<evidence type="ECO:0000256" key="6">
    <source>
        <dbReference type="ARBA" id="ARBA00022519"/>
    </source>
</evidence>
<keyword evidence="9" id="KW-0472">Membrane</keyword>
<organism evidence="11 12">
    <name type="scientific">Pseudomonas karstica</name>
    <dbReference type="NCBI Taxonomy" id="1055468"/>
    <lineage>
        <taxon>Bacteria</taxon>
        <taxon>Pseudomonadati</taxon>
        <taxon>Pseudomonadota</taxon>
        <taxon>Gammaproteobacteria</taxon>
        <taxon>Pseudomonadales</taxon>
        <taxon>Pseudomonadaceae</taxon>
        <taxon>Pseudomonas</taxon>
    </lineage>
</organism>